<gene>
    <name evidence="2" type="ORF">SSLN_LOCUS2036</name>
</gene>
<proteinExistence type="predicted"/>
<accession>A0A183SCT8</accession>
<feature type="domain" description="BACK" evidence="1">
    <location>
        <begin position="1"/>
        <end position="56"/>
    </location>
</feature>
<reference evidence="4" key="1">
    <citation type="submission" date="2016-06" db="UniProtKB">
        <authorList>
            <consortium name="WormBaseParasite"/>
        </authorList>
    </citation>
    <scope>IDENTIFICATION</scope>
</reference>
<evidence type="ECO:0000313" key="2">
    <source>
        <dbReference type="EMBL" id="VDL88421.1"/>
    </source>
</evidence>
<evidence type="ECO:0000259" key="1">
    <source>
        <dbReference type="Pfam" id="PF07707"/>
    </source>
</evidence>
<dbReference type="Proteomes" id="UP000275846">
    <property type="component" value="Unassembled WGS sequence"/>
</dbReference>
<dbReference type="AlphaFoldDB" id="A0A183SCT8"/>
<keyword evidence="3" id="KW-1185">Reference proteome</keyword>
<dbReference type="InterPro" id="IPR011705">
    <property type="entry name" value="BACK"/>
</dbReference>
<protein>
    <submittedName>
        <fullName evidence="4">BACK domain-containing protein</fullName>
    </submittedName>
</protein>
<dbReference type="Gene3D" id="1.25.40.420">
    <property type="match status" value="1"/>
</dbReference>
<reference evidence="2 3" key="2">
    <citation type="submission" date="2018-11" db="EMBL/GenBank/DDBJ databases">
        <authorList>
            <consortium name="Pathogen Informatics"/>
        </authorList>
    </citation>
    <scope>NUCLEOTIDE SEQUENCE [LARGE SCALE GENOMIC DNA]</scope>
    <source>
        <strain evidence="2 3">NST_G2</strain>
    </source>
</reference>
<dbReference type="OrthoDB" id="6307471at2759"/>
<evidence type="ECO:0000313" key="4">
    <source>
        <dbReference type="WBParaSite" id="SSLN_0000210501-mRNA-1"/>
    </source>
</evidence>
<name>A0A183SCT8_SCHSO</name>
<evidence type="ECO:0000313" key="3">
    <source>
        <dbReference type="Proteomes" id="UP000275846"/>
    </source>
</evidence>
<organism evidence="4">
    <name type="scientific">Schistocephalus solidus</name>
    <name type="common">Tapeworm</name>
    <dbReference type="NCBI Taxonomy" id="70667"/>
    <lineage>
        <taxon>Eukaryota</taxon>
        <taxon>Metazoa</taxon>
        <taxon>Spiralia</taxon>
        <taxon>Lophotrochozoa</taxon>
        <taxon>Platyhelminthes</taxon>
        <taxon>Cestoda</taxon>
        <taxon>Eucestoda</taxon>
        <taxon>Diphyllobothriidea</taxon>
        <taxon>Diphyllobothriidae</taxon>
        <taxon>Schistocephalus</taxon>
    </lineage>
</organism>
<sequence>MPADTVLTLLRSDDLSVESEEQVIGAISHWVFSGDRADDEKLEVHAPAMLMEVQWHQTTFECRSRLLERYPIFQKSRECLTPCPFNVRPRQTHFFLFGEDKDDWSRWTVLRYDPRQQRAERVADMDARQYATFSFVGGELSDSWAHFPRCVC</sequence>
<dbReference type="Pfam" id="PF07707">
    <property type="entry name" value="BACK"/>
    <property type="match status" value="1"/>
</dbReference>
<dbReference type="EMBL" id="UYSU01014011">
    <property type="protein sequence ID" value="VDL88421.1"/>
    <property type="molecule type" value="Genomic_DNA"/>
</dbReference>
<dbReference type="WBParaSite" id="SSLN_0000210501-mRNA-1">
    <property type="protein sequence ID" value="SSLN_0000210501-mRNA-1"/>
    <property type="gene ID" value="SSLN_0000210501"/>
</dbReference>